<evidence type="ECO:0000256" key="2">
    <source>
        <dbReference type="SAM" id="Phobius"/>
    </source>
</evidence>
<dbReference type="Gene3D" id="2.30.30.40">
    <property type="entry name" value="SH3 Domains"/>
    <property type="match status" value="1"/>
</dbReference>
<feature type="transmembrane region" description="Helical" evidence="2">
    <location>
        <begin position="211"/>
        <end position="231"/>
    </location>
</feature>
<dbReference type="STRING" id="880526.GCA_000427365_00417"/>
<dbReference type="EMBL" id="UGVL01000001">
    <property type="protein sequence ID" value="SUE33818.1"/>
    <property type="molecule type" value="Genomic_DNA"/>
</dbReference>
<feature type="transmembrane region" description="Helical" evidence="2">
    <location>
        <begin position="243"/>
        <end position="261"/>
    </location>
</feature>
<gene>
    <name evidence="4" type="ORF">NCTC11190_01030</name>
</gene>
<dbReference type="PROSITE" id="PS51781">
    <property type="entry name" value="SH3B"/>
    <property type="match status" value="1"/>
</dbReference>
<dbReference type="InterPro" id="IPR003646">
    <property type="entry name" value="SH3-like_bac-type"/>
</dbReference>
<name>A0A379MQA2_9BACT</name>
<keyword evidence="2" id="KW-0472">Membrane</keyword>
<dbReference type="AlphaFoldDB" id="A0A379MQA2"/>
<dbReference type="GO" id="GO:0032259">
    <property type="term" value="P:methylation"/>
    <property type="evidence" value="ECO:0007669"/>
    <property type="project" value="UniProtKB-KW"/>
</dbReference>
<organism evidence="4 5">
    <name type="scientific">Rikenella microfusus</name>
    <dbReference type="NCBI Taxonomy" id="28139"/>
    <lineage>
        <taxon>Bacteria</taxon>
        <taxon>Pseudomonadati</taxon>
        <taxon>Bacteroidota</taxon>
        <taxon>Bacteroidia</taxon>
        <taxon>Bacteroidales</taxon>
        <taxon>Rikenellaceae</taxon>
        <taxon>Rikenella</taxon>
    </lineage>
</organism>
<keyword evidence="4" id="KW-0489">Methyltransferase</keyword>
<keyword evidence="2" id="KW-0812">Transmembrane</keyword>
<dbReference type="Proteomes" id="UP000255233">
    <property type="component" value="Unassembled WGS sequence"/>
</dbReference>
<dbReference type="Gene3D" id="1.25.40.10">
    <property type="entry name" value="Tetratricopeptide repeat domain"/>
    <property type="match status" value="1"/>
</dbReference>
<dbReference type="Pfam" id="PF08239">
    <property type="entry name" value="SH3_3"/>
    <property type="match status" value="1"/>
</dbReference>
<dbReference type="PROSITE" id="PS50293">
    <property type="entry name" value="TPR_REGION"/>
    <property type="match status" value="1"/>
</dbReference>
<sequence length="338" mass="36017">MTVMNKKDISCMLHSRVSGRPAATPGEGPQPSVLPLPAADRKNKSVLRLLAAVMLLVLPTAAQAAAVSGTSGADTVAQAATDTGAVPVATLPAVASLDDIPADTLWTQANAAYSNGSYRQAVELYDALLARGVHSGKLYYNLGNSWFKQGRMGKAILNYNRALLLDPTDEDTQYNLAMANARIVDKIDAVPEFFLKTWLRDLGLTLGTDTWAVLGLIFLGATFAAVILWLLSNTLALRKSGFYGGLASLALCLACTFYAHFQRTRLLHGNEAVVMNLVAPVKSSPGAGSKDIFVLHEGTKVRMLEQLGGWTEIVLSDGNKGWITSNAIEAIVRNGGTE</sequence>
<dbReference type="PROSITE" id="PS50005">
    <property type="entry name" value="TPR"/>
    <property type="match status" value="1"/>
</dbReference>
<proteinExistence type="predicted"/>
<feature type="repeat" description="TPR" evidence="1">
    <location>
        <begin position="136"/>
        <end position="169"/>
    </location>
</feature>
<evidence type="ECO:0000259" key="3">
    <source>
        <dbReference type="PROSITE" id="PS51781"/>
    </source>
</evidence>
<dbReference type="SMART" id="SM00287">
    <property type="entry name" value="SH3b"/>
    <property type="match status" value="1"/>
</dbReference>
<keyword evidence="2" id="KW-1133">Transmembrane helix</keyword>
<keyword evidence="5" id="KW-1185">Reference proteome</keyword>
<dbReference type="SUPFAM" id="SSF48452">
    <property type="entry name" value="TPR-like"/>
    <property type="match status" value="1"/>
</dbReference>
<evidence type="ECO:0000256" key="1">
    <source>
        <dbReference type="PROSITE-ProRule" id="PRU00339"/>
    </source>
</evidence>
<evidence type="ECO:0000313" key="5">
    <source>
        <dbReference type="Proteomes" id="UP000255233"/>
    </source>
</evidence>
<evidence type="ECO:0000313" key="4">
    <source>
        <dbReference type="EMBL" id="SUE33818.1"/>
    </source>
</evidence>
<protein>
    <submittedName>
        <fullName evidence="4">Predicted methyltransferase (Contains TPR repeat)</fullName>
    </submittedName>
</protein>
<feature type="transmembrane region" description="Helical" evidence="2">
    <location>
        <begin position="46"/>
        <end position="66"/>
    </location>
</feature>
<dbReference type="InterPro" id="IPR019734">
    <property type="entry name" value="TPR_rpt"/>
</dbReference>
<keyword evidence="1" id="KW-0802">TPR repeat</keyword>
<dbReference type="GO" id="GO:0008168">
    <property type="term" value="F:methyltransferase activity"/>
    <property type="evidence" value="ECO:0007669"/>
    <property type="project" value="UniProtKB-KW"/>
</dbReference>
<keyword evidence="4" id="KW-0808">Transferase</keyword>
<feature type="domain" description="SH3b" evidence="3">
    <location>
        <begin position="269"/>
        <end position="332"/>
    </location>
</feature>
<accession>A0A379MQA2</accession>
<dbReference type="SMART" id="SM00028">
    <property type="entry name" value="TPR"/>
    <property type="match status" value="2"/>
</dbReference>
<dbReference type="Pfam" id="PF13432">
    <property type="entry name" value="TPR_16"/>
    <property type="match status" value="1"/>
</dbReference>
<dbReference type="InterPro" id="IPR011990">
    <property type="entry name" value="TPR-like_helical_dom_sf"/>
</dbReference>
<reference evidence="4 5" key="1">
    <citation type="submission" date="2018-06" db="EMBL/GenBank/DDBJ databases">
        <authorList>
            <consortium name="Pathogen Informatics"/>
            <person name="Doyle S."/>
        </authorList>
    </citation>
    <scope>NUCLEOTIDE SEQUENCE [LARGE SCALE GENOMIC DNA]</scope>
    <source>
        <strain evidence="4 5">NCTC11190</strain>
    </source>
</reference>